<protein>
    <submittedName>
        <fullName evidence="1">Uncharacterized protein</fullName>
    </submittedName>
</protein>
<dbReference type="EMBL" id="BK015443">
    <property type="protein sequence ID" value="DAE06886.1"/>
    <property type="molecule type" value="Genomic_DNA"/>
</dbReference>
<evidence type="ECO:0000313" key="1">
    <source>
        <dbReference type="EMBL" id="DAE06886.1"/>
    </source>
</evidence>
<sequence>MKGKTQIASERVLFLYPKIRRKIYVLRVQE</sequence>
<reference evidence="1" key="1">
    <citation type="journal article" date="2021" name="Proc. Natl. Acad. Sci. U.S.A.">
        <title>A Catalog of Tens of Thousands of Viruses from Human Metagenomes Reveals Hidden Associations with Chronic Diseases.</title>
        <authorList>
            <person name="Tisza M.J."/>
            <person name="Buck C.B."/>
        </authorList>
    </citation>
    <scope>NUCLEOTIDE SEQUENCE</scope>
    <source>
        <strain evidence="1">CtL0q1</strain>
    </source>
</reference>
<accession>A0A8S5PIK0</accession>
<organism evidence="1">
    <name type="scientific">Siphoviridae sp. ctL0q1</name>
    <dbReference type="NCBI Taxonomy" id="2825449"/>
    <lineage>
        <taxon>Viruses</taxon>
        <taxon>Duplodnaviria</taxon>
        <taxon>Heunggongvirae</taxon>
        <taxon>Uroviricota</taxon>
        <taxon>Caudoviricetes</taxon>
    </lineage>
</organism>
<name>A0A8S5PIK0_9CAUD</name>
<proteinExistence type="predicted"/>